<proteinExistence type="predicted"/>
<dbReference type="EnsemblPlants" id="ONIVA05G07870.1">
    <property type="protein sequence ID" value="ONIVA05G07870.1"/>
    <property type="gene ID" value="ONIVA05G07870"/>
</dbReference>
<dbReference type="Gramene" id="ONIVA05G07870.1">
    <property type="protein sequence ID" value="ONIVA05G07870.1"/>
    <property type="gene ID" value="ONIVA05G07870"/>
</dbReference>
<dbReference type="Proteomes" id="UP000006591">
    <property type="component" value="Chromosome 5"/>
</dbReference>
<reference evidence="1" key="2">
    <citation type="submission" date="2018-04" db="EMBL/GenBank/DDBJ databases">
        <title>OnivRS2 (Oryza nivara Reference Sequence Version 2).</title>
        <authorList>
            <person name="Zhang J."/>
            <person name="Kudrna D."/>
            <person name="Lee S."/>
            <person name="Talag J."/>
            <person name="Rajasekar S."/>
            <person name="Welchert J."/>
            <person name="Hsing Y.-I."/>
            <person name="Wing R.A."/>
        </authorList>
    </citation>
    <scope>NUCLEOTIDE SEQUENCE [LARGE SCALE GENOMIC DNA]</scope>
    <source>
        <strain evidence="1">SL10</strain>
    </source>
</reference>
<reference evidence="1" key="1">
    <citation type="submission" date="2015-04" db="UniProtKB">
        <authorList>
            <consortium name="EnsemblPlants"/>
        </authorList>
    </citation>
    <scope>IDENTIFICATION</scope>
    <source>
        <strain evidence="1">SL10</strain>
    </source>
</reference>
<evidence type="ECO:0000313" key="2">
    <source>
        <dbReference type="Proteomes" id="UP000006591"/>
    </source>
</evidence>
<organism evidence="1">
    <name type="scientific">Oryza nivara</name>
    <name type="common">Indian wild rice</name>
    <name type="synonym">Oryza sativa f. spontanea</name>
    <dbReference type="NCBI Taxonomy" id="4536"/>
    <lineage>
        <taxon>Eukaryota</taxon>
        <taxon>Viridiplantae</taxon>
        <taxon>Streptophyta</taxon>
        <taxon>Embryophyta</taxon>
        <taxon>Tracheophyta</taxon>
        <taxon>Spermatophyta</taxon>
        <taxon>Magnoliopsida</taxon>
        <taxon>Liliopsida</taxon>
        <taxon>Poales</taxon>
        <taxon>Poaceae</taxon>
        <taxon>BOP clade</taxon>
        <taxon>Oryzoideae</taxon>
        <taxon>Oryzeae</taxon>
        <taxon>Oryzinae</taxon>
        <taxon>Oryza</taxon>
    </lineage>
</organism>
<name>A0A0E0HB27_ORYNI</name>
<accession>A0A0E0HB27</accession>
<dbReference type="HOGENOM" id="CLU_2389917_0_0_1"/>
<keyword evidence="2" id="KW-1185">Reference proteome</keyword>
<evidence type="ECO:0000313" key="1">
    <source>
        <dbReference type="EnsemblPlants" id="ONIVA05G07870.1"/>
    </source>
</evidence>
<protein>
    <submittedName>
        <fullName evidence="1">Uncharacterized protein</fullName>
    </submittedName>
</protein>
<sequence length="94" mass="11066">MAVLVVQNHRRWLYVAGVKKNNKEEREDAYWTRLTGVIGDFWHSEATKPGADADWDLKKYFKKFDGKRVKQWVAEAAAWCGFFYHLIKSGHYSI</sequence>
<dbReference type="AlphaFoldDB" id="A0A0E0HB27"/>